<dbReference type="Proteomes" id="UP000235672">
    <property type="component" value="Unassembled WGS sequence"/>
</dbReference>
<keyword evidence="3" id="KW-1185">Reference proteome</keyword>
<dbReference type="EMBL" id="KZ613474">
    <property type="protein sequence ID" value="PMD23909.1"/>
    <property type="molecule type" value="Genomic_DNA"/>
</dbReference>
<proteinExistence type="predicted"/>
<sequence length="176" mass="19591">MQWKLFCRESYRMVFAKREILPSYFSIIFIAFQDYWSWVVVQWGSTQSFRVSLLSPCYIRVSLYTVVKISGSSGNSDGGRTCQVAAEHLHLSTTTACRACALVSRHPPDSKRVPRACLKPLAVLKASLLLTHLINAISSSKISLSYLRPSISISLGSIVPILILHFPRIPASFSAV</sequence>
<evidence type="ECO:0000313" key="3">
    <source>
        <dbReference type="Proteomes" id="UP000235672"/>
    </source>
</evidence>
<gene>
    <name evidence="2" type="ORF">NA56DRAFT_54989</name>
</gene>
<dbReference type="AlphaFoldDB" id="A0A2J6QCB8"/>
<feature type="transmembrane region" description="Helical" evidence="1">
    <location>
        <begin position="21"/>
        <end position="41"/>
    </location>
</feature>
<evidence type="ECO:0000256" key="1">
    <source>
        <dbReference type="SAM" id="Phobius"/>
    </source>
</evidence>
<accession>A0A2J6QCB8</accession>
<reference evidence="2 3" key="1">
    <citation type="submission" date="2016-05" db="EMBL/GenBank/DDBJ databases">
        <title>A degradative enzymes factory behind the ericoid mycorrhizal symbiosis.</title>
        <authorList>
            <consortium name="DOE Joint Genome Institute"/>
            <person name="Martino E."/>
            <person name="Morin E."/>
            <person name="Grelet G."/>
            <person name="Kuo A."/>
            <person name="Kohler A."/>
            <person name="Daghino S."/>
            <person name="Barry K."/>
            <person name="Choi C."/>
            <person name="Cichocki N."/>
            <person name="Clum A."/>
            <person name="Copeland A."/>
            <person name="Hainaut M."/>
            <person name="Haridas S."/>
            <person name="Labutti K."/>
            <person name="Lindquist E."/>
            <person name="Lipzen A."/>
            <person name="Khouja H.-R."/>
            <person name="Murat C."/>
            <person name="Ohm R."/>
            <person name="Olson A."/>
            <person name="Spatafora J."/>
            <person name="Veneault-Fourrey C."/>
            <person name="Henrissat B."/>
            <person name="Grigoriev I."/>
            <person name="Martin F."/>
            <person name="Perotto S."/>
        </authorList>
    </citation>
    <scope>NUCLEOTIDE SEQUENCE [LARGE SCALE GENOMIC DNA]</scope>
    <source>
        <strain evidence="2 3">UAMH 7357</strain>
    </source>
</reference>
<keyword evidence="1" id="KW-0812">Transmembrane</keyword>
<keyword evidence="1" id="KW-1133">Transmembrane helix</keyword>
<protein>
    <submittedName>
        <fullName evidence="2">Uncharacterized protein</fullName>
    </submittedName>
</protein>
<organism evidence="2 3">
    <name type="scientific">Hyaloscypha hepaticicola</name>
    <dbReference type="NCBI Taxonomy" id="2082293"/>
    <lineage>
        <taxon>Eukaryota</taxon>
        <taxon>Fungi</taxon>
        <taxon>Dikarya</taxon>
        <taxon>Ascomycota</taxon>
        <taxon>Pezizomycotina</taxon>
        <taxon>Leotiomycetes</taxon>
        <taxon>Helotiales</taxon>
        <taxon>Hyaloscyphaceae</taxon>
        <taxon>Hyaloscypha</taxon>
    </lineage>
</organism>
<evidence type="ECO:0000313" key="2">
    <source>
        <dbReference type="EMBL" id="PMD23909.1"/>
    </source>
</evidence>
<keyword evidence="1" id="KW-0472">Membrane</keyword>
<name>A0A2J6QCB8_9HELO</name>